<dbReference type="Pfam" id="PF21137">
    <property type="entry name" value="ANM3_C2H2_Zf"/>
    <property type="match status" value="1"/>
</dbReference>
<evidence type="ECO:0000256" key="11">
    <source>
        <dbReference type="ARBA" id="ARBA00049303"/>
    </source>
</evidence>
<evidence type="ECO:0000256" key="12">
    <source>
        <dbReference type="PROSITE-ProRule" id="PRU01015"/>
    </source>
</evidence>
<evidence type="ECO:0000256" key="4">
    <source>
        <dbReference type="ARBA" id="ARBA00022603"/>
    </source>
</evidence>
<dbReference type="EMBL" id="DF850019">
    <property type="protein sequence ID" value="GAT61290.1"/>
    <property type="molecule type" value="Genomic_DNA"/>
</dbReference>
<dbReference type="InterPro" id="IPR055135">
    <property type="entry name" value="PRMT_dom"/>
</dbReference>
<dbReference type="EC" id="2.1.1.319" evidence="2"/>
<accession>A0ABQ0MD78</accession>
<evidence type="ECO:0000256" key="8">
    <source>
        <dbReference type="ARBA" id="ARBA00022771"/>
    </source>
</evidence>
<keyword evidence="8" id="KW-0863">Zinc-finger</keyword>
<evidence type="ECO:0000256" key="9">
    <source>
        <dbReference type="ARBA" id="ARBA00022833"/>
    </source>
</evidence>
<evidence type="ECO:0000256" key="7">
    <source>
        <dbReference type="ARBA" id="ARBA00022723"/>
    </source>
</evidence>
<dbReference type="SUPFAM" id="SSF53335">
    <property type="entry name" value="S-adenosyl-L-methionine-dependent methyltransferases"/>
    <property type="match status" value="1"/>
</dbReference>
<dbReference type="SMART" id="SM00944">
    <property type="entry name" value="Pro-kuma_activ"/>
    <property type="match status" value="1"/>
</dbReference>
<keyword evidence="3" id="KW-0963">Cytoplasm</keyword>
<dbReference type="CDD" id="cd11377">
    <property type="entry name" value="Pro-peptidase_S53"/>
    <property type="match status" value="1"/>
</dbReference>
<keyword evidence="7" id="KW-0479">Metal-binding</keyword>
<dbReference type="CDD" id="cd02440">
    <property type="entry name" value="AdoMet_MTases"/>
    <property type="match status" value="1"/>
</dbReference>
<evidence type="ECO:0000256" key="6">
    <source>
        <dbReference type="ARBA" id="ARBA00022691"/>
    </source>
</evidence>
<comment type="catalytic activity">
    <reaction evidence="10">
        <text>L-arginyl-[protein] + 2 S-adenosyl-L-methionine = N(omega),N(omega)-dimethyl-L-arginyl-[protein] + 2 S-adenosyl-L-homocysteine + 2 H(+)</text>
        <dbReference type="Rhea" id="RHEA:48096"/>
        <dbReference type="Rhea" id="RHEA-COMP:10532"/>
        <dbReference type="Rhea" id="RHEA-COMP:11991"/>
        <dbReference type="ChEBI" id="CHEBI:15378"/>
        <dbReference type="ChEBI" id="CHEBI:29965"/>
        <dbReference type="ChEBI" id="CHEBI:57856"/>
        <dbReference type="ChEBI" id="CHEBI:59789"/>
        <dbReference type="ChEBI" id="CHEBI:61897"/>
        <dbReference type="EC" id="2.1.1.319"/>
    </reaction>
    <physiologicalReaction direction="left-to-right" evidence="10">
        <dbReference type="Rhea" id="RHEA:48097"/>
    </physiologicalReaction>
</comment>
<keyword evidence="14" id="KW-0812">Transmembrane</keyword>
<feature type="transmembrane region" description="Helical" evidence="14">
    <location>
        <begin position="708"/>
        <end position="725"/>
    </location>
</feature>
<dbReference type="Pfam" id="PF22528">
    <property type="entry name" value="PRMT_C"/>
    <property type="match status" value="2"/>
</dbReference>
<keyword evidence="17" id="KW-1185">Reference proteome</keyword>
<evidence type="ECO:0000256" key="10">
    <source>
        <dbReference type="ARBA" id="ARBA00047384"/>
    </source>
</evidence>
<feature type="domain" description="Peptidase S53 activation" evidence="15">
    <location>
        <begin position="1482"/>
        <end position="1619"/>
    </location>
</feature>
<dbReference type="InterPro" id="IPR029063">
    <property type="entry name" value="SAM-dependent_MTases_sf"/>
</dbReference>
<comment type="subcellular location">
    <subcellularLocation>
        <location evidence="1">Cytoplasm</location>
        <location evidence="1">Cytosol</location>
    </subcellularLocation>
</comment>
<keyword evidence="9" id="KW-0862">Zinc</keyword>
<reference evidence="16" key="1">
    <citation type="submission" date="2014-09" db="EMBL/GenBank/DDBJ databases">
        <title>Genome sequence of the luminous mushroom Mycena chlorophos for searching fungal bioluminescence genes.</title>
        <authorList>
            <person name="Tanaka Y."/>
            <person name="Kasuga D."/>
            <person name="Oba Y."/>
            <person name="Hase S."/>
            <person name="Sato K."/>
            <person name="Oba Y."/>
            <person name="Sakakibara Y."/>
        </authorList>
    </citation>
    <scope>NUCLEOTIDE SEQUENCE</scope>
</reference>
<gene>
    <name evidence="16" type="ORF">MCHLO_17325</name>
</gene>
<dbReference type="SUPFAM" id="SSF54897">
    <property type="entry name" value="Protease propeptides/inhibitors"/>
    <property type="match status" value="1"/>
</dbReference>
<protein>
    <recommendedName>
        <fullName evidence="2">type I protein arginine methyltransferase</fullName>
        <ecNumber evidence="2">2.1.1.319</ecNumber>
    </recommendedName>
</protein>
<evidence type="ECO:0000313" key="16">
    <source>
        <dbReference type="EMBL" id="GAT61290.1"/>
    </source>
</evidence>
<sequence length="1619" mass="176776">MYRYQPTASTDADAESLSLSDRKSTVPDEEADDAPLVREYSRRRRTRPSFWPVYIVGGQVALMAVALTILWVTRSRMQIPMSKLQVEFFTDNPQVQTYTFTLLANAVSLFSAWLFTEAVRHAMVVGLTRPMTISTLSFAVKISKNGIIFDRDFKWVAVSVAVFLLSLGQTPGWSSLFTPGPITVYVPLTGTGLDFNDTSLQSALGDVWSSVLYTPLSNVEILPSLLESGFASANALFGLPAELDFQGYTHTVSTHGIVPVALTSDTSLSSEVKDLYKVSNRESWPPSTNTTNVDFVITQQGVTANVSCTPTAFAALEPQINRAVIPVADLNHYYIWNVSSSCGNDQIILTDYYNHTLVMVTCMYNTSGTTVYKTSVDGQGRYAGDYQCIMGASIVEATANYTSNGRTITTKPIAGQATALSNLLDYPAYNVTKGLLDYAQTNDGSIVGDMVLSVMTAQSADGGLEPVIDQNKFAETLEAYLSGVIELTGTIIKNTLSQNLTWNSTSGDPYKIPTRPLTGHAIVQTLGWEYKSLSSNIVLIPIFIFGIATILIALVASFVGRNAPVRYADFDPNDPVLLMAAASAGGMANVFGGMEEVHLEQSMERRVRLGDVRGRDAFLVYTPHGREARGETNILDADQTTPSKHCFDFFLLVPRSRLDSAPPPGQQGPVARPAQGHPAPIRERTFVLSSSRASPSYVPRFAIGPRRLCCAGGGHVIIFGFLLSLRRRVACYPRRSAELVISFPSSVQRHLSTRFFRLSIPSCFLSAMSAATTGSSNTVRLAPTQDPSPDDDPGSSTDEGLDSEPDEDPAQEATWADWGDPLPSQLPCASLFSTEDVVLPDAKAALAYDLEHFGVDLLGIRRQLGLDVFGWIRLVNWIRGKKPSPNEVLALPRDSEVLTKDEYLKPVVEDDPLLQLQDENDDDWSDDDEASAPTNPEKRIAALERQLAAAKQELVEFRTMVGRRLGAEVDVAQLRTDDKPLAKQKRDDDSHYFDSYGENDIHAVMLQDKVRTASYAQFILSNPSLFTDATVLDVGCGTSILSLFAARAGAKRVFAVDASAGIVSRAKQIVKANGLEGVITVIEGKVEEIELPTKVDVIISEWMGYALLYESMLDSVLVARDRFLTSTGVVAPSQARMMLALADPAETRKERVDFWDDVYGFDLSAMKDAVWADSIVDVIPPSAVLSHPVCIRDIYIPEVTPSQLSFSSHFELVSTADRRRKVTAFVLYFDTFFFPGQGRVDPETEVKVVREGDALLAEVWPLGAGVGRPVPTRRASSKSGGGVLSPNPEEGMRAPSITSFSTGPESVPTHWKQTVFLLRVPVVVVEGTKVSGTFHCIKSSTNSRELDVEIHYAVHAEGEDGKKGETVVQLYKVRSVIPVRALSSLPCDKQPFSSLTPPISVVSVLGVRAYCLERVAFFVCLYAKFQPCPSPRNLPREHPASRVASLLELYKDGPLASAFFNDTNAPRHPPSRWLSCLYGIIPNGFTFIGRPPGSQMLTLRIALGNTDREGLENTAYAVSTPGTPQYGQFLTPNEIANYVRPPQAALDGVNSWLSANGITAYPVSLAGDILQFQTTVKNANAVFLADFASYEHTATGDKFIRTLNYSVPQDLASDIKVVH</sequence>
<evidence type="ECO:0000259" key="15">
    <source>
        <dbReference type="SMART" id="SM00944"/>
    </source>
</evidence>
<feature type="transmembrane region" description="Helical" evidence="14">
    <location>
        <begin position="537"/>
        <end position="556"/>
    </location>
</feature>
<organism evidence="16 17">
    <name type="scientific">Mycena chlorophos</name>
    <name type="common">Agaric fungus</name>
    <name type="synonym">Agaricus chlorophos</name>
    <dbReference type="NCBI Taxonomy" id="658473"/>
    <lineage>
        <taxon>Eukaryota</taxon>
        <taxon>Fungi</taxon>
        <taxon>Dikarya</taxon>
        <taxon>Basidiomycota</taxon>
        <taxon>Agaricomycotina</taxon>
        <taxon>Agaricomycetes</taxon>
        <taxon>Agaricomycetidae</taxon>
        <taxon>Agaricales</taxon>
        <taxon>Marasmiineae</taxon>
        <taxon>Mycenaceae</taxon>
        <taxon>Mycena</taxon>
    </lineage>
</organism>
<dbReference type="PANTHER" id="PTHR11006">
    <property type="entry name" value="PROTEIN ARGININE N-METHYLTRANSFERASE"/>
    <property type="match status" value="1"/>
</dbReference>
<dbReference type="InterPro" id="IPR041698">
    <property type="entry name" value="Methyltransf_25"/>
</dbReference>
<dbReference type="Proteomes" id="UP000815677">
    <property type="component" value="Unassembled WGS sequence"/>
</dbReference>
<proteinExistence type="predicted"/>
<feature type="region of interest" description="Disordered" evidence="13">
    <location>
        <begin position="909"/>
        <end position="935"/>
    </location>
</feature>
<evidence type="ECO:0000256" key="3">
    <source>
        <dbReference type="ARBA" id="ARBA00022490"/>
    </source>
</evidence>
<dbReference type="Gene3D" id="2.70.160.11">
    <property type="entry name" value="Hnrnp arginine n-methyltransferase1"/>
    <property type="match status" value="1"/>
</dbReference>
<evidence type="ECO:0000256" key="5">
    <source>
        <dbReference type="ARBA" id="ARBA00022679"/>
    </source>
</evidence>
<feature type="compositionally biased region" description="Acidic residues" evidence="13">
    <location>
        <begin position="918"/>
        <end position="930"/>
    </location>
</feature>
<dbReference type="Pfam" id="PF13649">
    <property type="entry name" value="Methyltransf_25"/>
    <property type="match status" value="1"/>
</dbReference>
<feature type="region of interest" description="Disordered" evidence="13">
    <location>
        <begin position="1270"/>
        <end position="1305"/>
    </location>
</feature>
<evidence type="ECO:0000256" key="13">
    <source>
        <dbReference type="SAM" id="MobiDB-lite"/>
    </source>
</evidence>
<dbReference type="Gene3D" id="3.40.50.150">
    <property type="entry name" value="Vaccinia Virus protein VP39"/>
    <property type="match status" value="1"/>
</dbReference>
<keyword evidence="5 12" id="KW-0808">Transferase</keyword>
<dbReference type="PROSITE" id="PS51678">
    <property type="entry name" value="SAM_MT_PRMT"/>
    <property type="match status" value="1"/>
</dbReference>
<keyword evidence="6 12" id="KW-0949">S-adenosyl-L-methionine</keyword>
<dbReference type="InterPro" id="IPR036236">
    <property type="entry name" value="Znf_C2H2_sf"/>
</dbReference>
<evidence type="ECO:0000256" key="1">
    <source>
        <dbReference type="ARBA" id="ARBA00004514"/>
    </source>
</evidence>
<dbReference type="InterPro" id="IPR025799">
    <property type="entry name" value="Arg_MeTrfase"/>
</dbReference>
<feature type="transmembrane region" description="Helical" evidence="14">
    <location>
        <begin position="51"/>
        <end position="72"/>
    </location>
</feature>
<dbReference type="Pfam" id="PF09286">
    <property type="entry name" value="Pro-kuma_activ"/>
    <property type="match status" value="1"/>
</dbReference>
<keyword evidence="14" id="KW-1133">Transmembrane helix</keyword>
<dbReference type="InterPro" id="IPR015366">
    <property type="entry name" value="S53_propep"/>
</dbReference>
<feature type="compositionally biased region" description="Polar residues" evidence="13">
    <location>
        <begin position="1"/>
        <end position="10"/>
    </location>
</feature>
<feature type="region of interest" description="Disordered" evidence="13">
    <location>
        <begin position="775"/>
        <end position="821"/>
    </location>
</feature>
<feature type="region of interest" description="Disordered" evidence="13">
    <location>
        <begin position="1"/>
        <end position="35"/>
    </location>
</feature>
<name>A0ABQ0MD78_MYCCL</name>
<keyword evidence="4 12" id="KW-0489">Methyltransferase</keyword>
<comment type="catalytic activity">
    <reaction evidence="11">
        <text>L-arginyl-[protein] + S-adenosyl-L-methionine = N(omega)-methyl-L-arginyl-[protein] + S-adenosyl-L-homocysteine + H(+)</text>
        <dbReference type="Rhea" id="RHEA:48100"/>
        <dbReference type="Rhea" id="RHEA-COMP:10532"/>
        <dbReference type="Rhea" id="RHEA-COMP:11990"/>
        <dbReference type="ChEBI" id="CHEBI:15378"/>
        <dbReference type="ChEBI" id="CHEBI:29965"/>
        <dbReference type="ChEBI" id="CHEBI:57856"/>
        <dbReference type="ChEBI" id="CHEBI:59789"/>
        <dbReference type="ChEBI" id="CHEBI:65280"/>
    </reaction>
    <physiologicalReaction direction="left-to-right" evidence="11">
        <dbReference type="Rhea" id="RHEA:48101"/>
    </physiologicalReaction>
</comment>
<evidence type="ECO:0000313" key="17">
    <source>
        <dbReference type="Proteomes" id="UP000815677"/>
    </source>
</evidence>
<dbReference type="SUPFAM" id="SSF57667">
    <property type="entry name" value="beta-beta-alpha zinc fingers"/>
    <property type="match status" value="1"/>
</dbReference>
<evidence type="ECO:0000256" key="14">
    <source>
        <dbReference type="SAM" id="Phobius"/>
    </source>
</evidence>
<dbReference type="InterPro" id="IPR049482">
    <property type="entry name" value="ANM3-like_C2H2_Zf"/>
</dbReference>
<keyword evidence="14" id="KW-0472">Membrane</keyword>
<evidence type="ECO:0000256" key="2">
    <source>
        <dbReference type="ARBA" id="ARBA00011925"/>
    </source>
</evidence>
<feature type="compositionally biased region" description="Acidic residues" evidence="13">
    <location>
        <begin position="788"/>
        <end position="810"/>
    </location>
</feature>
<dbReference type="PANTHER" id="PTHR11006:SF53">
    <property type="entry name" value="PROTEIN ARGININE N-METHYLTRANSFERASE 3"/>
    <property type="match status" value="1"/>
</dbReference>